<proteinExistence type="inferred from homology"/>
<dbReference type="PROSITE" id="PS00916">
    <property type="entry name" value="PI3_4_KINASE_2"/>
    <property type="match status" value="1"/>
</dbReference>
<comment type="subcellular location">
    <subcellularLocation>
        <location evidence="1">Nucleus</location>
    </subcellularLocation>
</comment>
<feature type="domain" description="PI3K/PI4K catalytic" evidence="12">
    <location>
        <begin position="3616"/>
        <end position="3946"/>
    </location>
</feature>
<dbReference type="SUPFAM" id="SSF48371">
    <property type="entry name" value="ARM repeat"/>
    <property type="match status" value="3"/>
</dbReference>
<evidence type="ECO:0000256" key="9">
    <source>
        <dbReference type="ARBA" id="ARBA00022840"/>
    </source>
</evidence>
<dbReference type="Pfam" id="PF20500">
    <property type="entry name" value="DNA-PKcs_N"/>
    <property type="match status" value="1"/>
</dbReference>
<dbReference type="InterPro" id="IPR045581">
    <property type="entry name" value="DNAPKcs_CC5"/>
</dbReference>
<dbReference type="InterPro" id="IPR046804">
    <property type="entry name" value="DNA-PKcs_N"/>
</dbReference>
<evidence type="ECO:0000256" key="2">
    <source>
        <dbReference type="ARBA" id="ARBA00011031"/>
    </source>
</evidence>
<feature type="domain" description="FATC" evidence="13">
    <location>
        <begin position="4004"/>
        <end position="4036"/>
    </location>
</feature>
<evidence type="ECO:0000259" key="13">
    <source>
        <dbReference type="PROSITE" id="PS51190"/>
    </source>
</evidence>
<keyword evidence="11" id="KW-0539">Nucleus</keyword>
<dbReference type="GO" id="GO:0000723">
    <property type="term" value="P:telomere maintenance"/>
    <property type="evidence" value="ECO:0007669"/>
    <property type="project" value="TreeGrafter"/>
</dbReference>
<dbReference type="Pfam" id="PF08163">
    <property type="entry name" value="DNAPKcs_CC3"/>
    <property type="match status" value="1"/>
</dbReference>
<accession>A0A0V0XJG0</accession>
<comment type="similarity">
    <text evidence="2">Belongs to the PI3/PI4-kinase family.</text>
</comment>
<dbReference type="InterPro" id="IPR018936">
    <property type="entry name" value="PI3/4_kinase_CS"/>
</dbReference>
<dbReference type="SUPFAM" id="SSF56112">
    <property type="entry name" value="Protein kinase-like (PK-like)"/>
    <property type="match status" value="1"/>
</dbReference>
<name>A0A0V0XJG0_TRIPS</name>
<dbReference type="InterPro" id="IPR000403">
    <property type="entry name" value="PI3/4_kinase_cat_dom"/>
</dbReference>
<dbReference type="GO" id="GO:0005634">
    <property type="term" value="C:nucleus"/>
    <property type="evidence" value="ECO:0007669"/>
    <property type="project" value="UniProtKB-SubCell"/>
</dbReference>
<evidence type="ECO:0000256" key="3">
    <source>
        <dbReference type="ARBA" id="ARBA00012513"/>
    </source>
</evidence>
<dbReference type="InterPro" id="IPR016024">
    <property type="entry name" value="ARM-type_fold"/>
</dbReference>
<dbReference type="CDD" id="cd05172">
    <property type="entry name" value="PIKKc_DNA-PK"/>
    <property type="match status" value="1"/>
</dbReference>
<evidence type="ECO:0000256" key="6">
    <source>
        <dbReference type="ARBA" id="ARBA00022741"/>
    </source>
</evidence>
<keyword evidence="4" id="KW-0723">Serine/threonine-protein kinase</keyword>
<evidence type="ECO:0000256" key="8">
    <source>
        <dbReference type="ARBA" id="ARBA00022777"/>
    </source>
</evidence>
<keyword evidence="9" id="KW-0067">ATP-binding</keyword>
<dbReference type="InterPro" id="IPR050517">
    <property type="entry name" value="DDR_Repair_Kinase"/>
</dbReference>
<dbReference type="PROSITE" id="PS51190">
    <property type="entry name" value="FATC"/>
    <property type="match status" value="1"/>
</dbReference>
<dbReference type="PROSITE" id="PS00915">
    <property type="entry name" value="PI3_4_KINASE_1"/>
    <property type="match status" value="1"/>
</dbReference>
<dbReference type="GO" id="GO:0006303">
    <property type="term" value="P:double-strand break repair via nonhomologous end joining"/>
    <property type="evidence" value="ECO:0007669"/>
    <property type="project" value="InterPro"/>
</dbReference>
<evidence type="ECO:0000256" key="7">
    <source>
        <dbReference type="ARBA" id="ARBA00022763"/>
    </source>
</evidence>
<dbReference type="InterPro" id="IPR003152">
    <property type="entry name" value="FATC_dom"/>
</dbReference>
<dbReference type="EC" id="2.7.11.1" evidence="3"/>
<dbReference type="SMART" id="SM00146">
    <property type="entry name" value="PI3Kc"/>
    <property type="match status" value="1"/>
</dbReference>
<evidence type="ECO:0000259" key="12">
    <source>
        <dbReference type="PROSITE" id="PS50290"/>
    </source>
</evidence>
<evidence type="ECO:0000313" key="14">
    <source>
        <dbReference type="EMBL" id="KRX88113.1"/>
    </source>
</evidence>
<dbReference type="PANTHER" id="PTHR11139:SF68">
    <property type="entry name" value="DNA-DEPENDENT PROTEIN KINASE CATALYTIC SUBUNIT"/>
    <property type="match status" value="1"/>
</dbReference>
<dbReference type="Pfam" id="PF00454">
    <property type="entry name" value="PI3_PI4_kinase"/>
    <property type="match status" value="1"/>
</dbReference>
<dbReference type="InterPro" id="IPR037706">
    <property type="entry name" value="DNA-PK_dom"/>
</dbReference>
<dbReference type="STRING" id="6337.A0A0V0XJG0"/>
<keyword evidence="5" id="KW-0808">Transferase</keyword>
<evidence type="ECO:0000256" key="4">
    <source>
        <dbReference type="ARBA" id="ARBA00022527"/>
    </source>
</evidence>
<dbReference type="InterPro" id="IPR046803">
    <property type="entry name" value="DNAPKcs_CC1-2"/>
</dbReference>
<dbReference type="InterPro" id="IPR036940">
    <property type="entry name" value="PI3/4_kinase_cat_sf"/>
</dbReference>
<keyword evidence="6" id="KW-0547">Nucleotide-binding</keyword>
<dbReference type="InterPro" id="IPR012582">
    <property type="entry name" value="DNAPKcs_CC3"/>
</dbReference>
<keyword evidence="10" id="KW-0234">DNA repair</keyword>
<dbReference type="SMART" id="SM01344">
    <property type="entry name" value="NUC194"/>
    <property type="match status" value="1"/>
</dbReference>
<comment type="caution">
    <text evidence="14">The sequence shown here is derived from an EMBL/GenBank/DDBJ whole genome shotgun (WGS) entry which is preliminary data.</text>
</comment>
<evidence type="ECO:0000256" key="1">
    <source>
        <dbReference type="ARBA" id="ARBA00004123"/>
    </source>
</evidence>
<dbReference type="GO" id="GO:0004677">
    <property type="term" value="F:DNA-dependent protein kinase activity"/>
    <property type="evidence" value="ECO:0007669"/>
    <property type="project" value="InterPro"/>
</dbReference>
<gene>
    <name evidence="14" type="primary">prkdc</name>
    <name evidence="14" type="ORF">T4E_500</name>
</gene>
<dbReference type="Pfam" id="PF19704">
    <property type="entry name" value="DNAPKcs_CC5"/>
    <property type="match status" value="1"/>
</dbReference>
<protein>
    <recommendedName>
        <fullName evidence="3">non-specific serine/threonine protein kinase</fullName>
        <ecNumber evidence="3">2.7.11.1</ecNumber>
    </recommendedName>
</protein>
<dbReference type="GO" id="GO:0005524">
    <property type="term" value="F:ATP binding"/>
    <property type="evidence" value="ECO:0007669"/>
    <property type="project" value="UniProtKB-KW"/>
</dbReference>
<dbReference type="Pfam" id="PF20502">
    <property type="entry name" value="DNAPKcs_CC1-2"/>
    <property type="match status" value="1"/>
</dbReference>
<dbReference type="EMBL" id="JYDU01000250">
    <property type="protein sequence ID" value="KRX88113.1"/>
    <property type="molecule type" value="Genomic_DNA"/>
</dbReference>
<sequence length="4036" mass="462848">MAYSTVDRIRDALNSLKDFIEGADSDQAEDCVQQIFNHFHKLNGSERNFGFCFNSLLSNDSNSLLSILSSSIGKTAFAQTIVYGIDIIRLAIAKTTSLSPSHRKAIMRFTLRLLKQDYLKGRREVVLYLANECIKYSSVLSTESEELNFCYDELLHCCLALIDSLKKLQNGVKKGLFIIIGSLCQEIPEKLITADYNYALLFANIMSEELKNQMCSSIHSPSYSVIEGCFLGLNDLLAHFSNLFDGACRMSCSELFNLIKKACNPKNDVHRLGHLKAALSLFISRVQFFRHHFLDEYSLLNECFSHWAKHYDREIKTYSLNAEDLLIRELATELITKVDSDPNHVRSVYKYFCNQFDEIFSNTSGIREISMISKSYGRLFQIGKALYGEEEVCKVLRKLLQRFEYLSTTSSDAQQQNVYHITNILEAASRGLLCLSKIADDVWQLVERFHVTLFHNFPLMEKRFYHRCKVINVATFAAAYGHNYQYIQSIVFQSLIRVIASLPSVGKESIVLAKDENTFHLADYLPFWKMLLDSEFVDLSEFGFDRAMQVNIQRTLFDCFMKSFLEIVRLLSFETKAFQDVEEYTFRFGNPVFNVIPTKQADYDLFYNLVELCRSVIMNGSHVLFEPWLQPMLTMLLELSSRYPMVSGFYKLLAVWVTMAEKLNYFNYTEQDKTENCNSHYKLLLSDFIDHVLVESCRFQGELLVSCLRFLLALPTCIVVEKLESIKEAIKSSLKLGLNYLPIACVCMDALEKWSAEFPEDEPQLDSFYTDLLPIFDDYLRCTSVDETLLVNNGFNYNGEKSTFFNKKLQTVNSDSENVLVKADDNDSEEEMPNPQSVLRRIASFVGSLGCYVNFSLALIAMIHFFVLKMNRFLIDSADVGSLLRWGQGSHLEFICPFPDMKFEIALDTLLPRLCDLALSAGDRPLKVAACEALHACVLFLLGNESFRTVKMKDRESISKAYSHLFPVLLKLACDVDEVPKQMFSTLFVQILHLFSGTDFANKMVTSCLLDTLMDGLCCFWNSSLRDQSAYYISEYCRWSMRKVDSGGQNMRSESKVELLVQTIITFAVHSSAVKRAGAAVAFNNLYKIIREKRWLVDIYILEMFFTFMKSLYLAENDDELYGTVDECKQAIKHIRRIILHNLDMLQIHNVQRRTPNEWSQSTVHCCCDWLLNTMTWSNYQFRSECFISYQELTDAGSEIEKLHFLRHIGTSIFGFIDHFERSHRSVLGSFSICNLQDRVIKGTSIYALVLWLETYEAMIDGYVWALNTNRISMEAWNDYLLNEDPRVKSLLFPCSLDLVNSIVIGRHFPNLSKAQRNRLNKTRCKSFVALCKLIAALISCQNLNNYQGFLKLLLYPNTWNAFLKVACDPKSLGFRLYSKQFFECISQDVRLLFLALKNNTFLVQQVSTSMKEYLTQFYPWPDVESVVTCDSHLAIEQQQLLNVYGMLVEVGLQSVVELPRAEFLWTTVADVYFSKRIGLPPSKLGMVKQIFRVAALTGSAVDVLIKLLMNTESVRLAECTSLCSTKGELLIANFSDEIALILCTNAELFLKHLKEASRCQPDVVGRALFHTVSVVVHSSDLRKKYGRELALQILQIFGQELLYWADVVVSNETLKMLWLKLMMKLILIDSKITEWPEFAPMASAYFMLLNDQSLTLDFKNRMLSLLAGFCTFDRHACELGRSLKLFMVNNFPLKSDEFAKGTAKYDQYVAACQKILFAFGCTGSPIILELLLSMVCREQSHPIASDLKHQLQKFSSRANSAVLENILELLDKMFFNPSSCVCPSLRLALLNEFFIPFLHSLKNDLLLTWTCRKIQTLVSCLTESLTLEIQTDCEQQLITKIGCYKICAIIYNELDLECLKNEVNVSYLGSDSQMKNELIKKLVSCAVGAKKEFCRDSKLDSIQKHFFEYRCAAQNCVIALVKKTQSHLKHYEGFIFNDCWESIIDKEVKYEFDREIQEEEQSAGKMYYSRQDRPSSAEYENQVELSVLLDSSLSVMATQFDFTESLEARTHCAETRTESANDKDVMKFYSKTKLDLLDQHPCMQAMVNVINYMDHMGMIPYEAGTPLPAWMASMRDFLNFGSINVRLFIARIIVQCFHVFRPFYLEWISPIIKLIVMDEFGSNILHYFRVDLIVVLFEWTAHLKEDEAIPKDSLNDLLKFCVKHCWSKSGKVFKRNLRIIETMLVLWKSFVTLDPSYCLLILEKICFPLGNENENVCGISILCLCLNTVPETFSFLTDPNYESGIFSHLVRLLSLKNVKLFKLAAFVCGLSLKVLNELQTDCEWLLKNMKAVMSRMTGTMLGRSKCLFCLHEILPNYPEFALQFCNDLLDWFPSLHGDLKTACLEGFFAVSKYKGDFFEELKSRGFLKVFSLRYERDQMLGMYIVKNLHANLTVENISDLVSSFSSVIGNFSPSCRRAFAEMCCSLYTKLSSLNDSSENSKAALATTKMHLLTMLSDSNKSIRQLVYNFWCDASRLEISTSARLLNCLSQLYTCATESTFLSHASYVMLELTCHSPDYTRLIYDHPLEDCTFENLPISTHWQSRYASLEVPAYMQTDMHSEVSKFISRKRKMPYGRRTYSTESTAWPGFTPTAITDLKKNVGNISADTFELDLDESDSSDNLTVILDKILQDIKKPKSSRVKKVDDLDGDLQFLKNRILKDTEEKAFFVNLNRKRQKVIERLKQQSLDLRGKYRRGDFPDIQIPYSAVIITLQAVAELDRVFAGALFESLMCGVAANVIEIYNFEMTEKYFDSISDGLRDIFRSMVTFHRPLVSCLMNFLYNFIEYVHFEPTDIANVAIGSGQPDCGIVLLERRIEVGFVDISAVTCQEKRLKQVNETDRLWVELARLYKQCGELENLKAVFTKHLLTTEKTKLALEMEAAGDFEGAATIYGETFSNKQSKSGDIVEKAESNLLYEARIRCLEMLNDWKGLETWSTTFSASGKTAKLNQIWETDYLINMHLPVFLRSKLKIALTSDSAALEELSAFVEQNQTVPKNREILENRHSGLLVLLNILREDFTKSQYFLNVAIDSFLKCYPTLRVCDVTARLKLVQDLLPVSETAKFLHLLHASEHLKLESVVRLCRFWLRYGLDVETTLTTTADDVVLNRKTFLEIFGKGLVNSGISVSDVRQSLLPFRLQFGYQYLKCAVRQNNHGVVFSLLSSIKKLLQRLQDKHLLLEASNYETWALLQLANCANAVKSRTAYLMQALNLFDLKRISDPEVNVTEGSSADQFALIGMLFDNVAETVVASSENTLAEFCLSRWISKTDTADISELVTMCYGQAFRYLKLSCQYSSQLNIESPKLTEPLMELSSFCDRILRKNGHTSLVNSECACVMVRSILKSMKNGSHLARQLFPRLLSVMEKYPESELEFQAEIDSVPSWMFLSWMNQMLSALKRSNKFYSILERIADDYPQALIYPLLMLKSATGDVGETDFYRLQLKLRKTKIVKEFIDALNLLSHPDIVFKAISLLLLQHAIDELESIILNISNNSNEARKEAIAKVYSFVTFADIRRDFLGSFWKCYFKKYLPKMQEIFSVDLCAFDNKAAENYLRLCSSFLSELRTFYIPECCPNNLNEYSPWLAGYRPHPMDVFLEIPGQYSGDRRPFPERHVHIIGFASDIEIMRSLKKPKKICIQGDDGRDYKYLVKAGEDLRQDERVQQLFDLMNGILQKQHQCSRLKARIRTYRIVPLSIKLGLIEFLPNVVPLQQFFMEESLRKQYQTIAMEMFTEGPEKILLKAAGEGSSPLNHLTYWRSFQNITPETAARCFTEVLKKIPDHLLRDQLLNCCVSPDVFCFLRQKFTVSLASMCIANYLLEIGDRHLGNIVLDTKTGEVIGIDFGYAFGASLQYLPIPELMPFRLTKQFVGVVDPVGMHGLLESTMKYCLKAFRDSSYILLNTMDTFVKEPSLNWIVEARRQIGEGRTLWNDEANLRDSFKWYPEEKISAAARKLRGDNPVIIMQDELMNSRRHLSSFPLHQIINCIYGKKDFSALSEEDQSAPRGYPLQALTVEQQTSCLIEMATDSVILSRTWFGWEAWI</sequence>
<evidence type="ECO:0000256" key="10">
    <source>
        <dbReference type="ARBA" id="ARBA00023204"/>
    </source>
</evidence>
<evidence type="ECO:0000256" key="5">
    <source>
        <dbReference type="ARBA" id="ARBA00022679"/>
    </source>
</evidence>
<keyword evidence="7" id="KW-0227">DNA damage</keyword>
<keyword evidence="8 14" id="KW-0418">Kinase</keyword>
<dbReference type="PANTHER" id="PTHR11139">
    <property type="entry name" value="ATAXIA TELANGIECTASIA MUTATED ATM -RELATED"/>
    <property type="match status" value="1"/>
</dbReference>
<dbReference type="InterPro" id="IPR011009">
    <property type="entry name" value="Kinase-like_dom_sf"/>
</dbReference>
<dbReference type="SMART" id="SM01343">
    <property type="entry name" value="FATC"/>
    <property type="match status" value="1"/>
</dbReference>
<dbReference type="PROSITE" id="PS50290">
    <property type="entry name" value="PI3_4_KINASE_3"/>
    <property type="match status" value="1"/>
</dbReference>
<reference evidence="14 15" key="1">
    <citation type="submission" date="2015-01" db="EMBL/GenBank/DDBJ databases">
        <title>Evolution of Trichinella species and genotypes.</title>
        <authorList>
            <person name="Korhonen P.K."/>
            <person name="Edoardo P."/>
            <person name="Giuseppe L.R."/>
            <person name="Gasser R.B."/>
        </authorList>
    </citation>
    <scope>NUCLEOTIDE SEQUENCE [LARGE SCALE GENOMIC DNA]</scope>
    <source>
        <strain evidence="14">ISS141</strain>
    </source>
</reference>
<dbReference type="Gene3D" id="3.30.1010.10">
    <property type="entry name" value="Phosphatidylinositol 3-kinase Catalytic Subunit, Chain A, domain 4"/>
    <property type="match status" value="1"/>
</dbReference>
<evidence type="ECO:0000256" key="11">
    <source>
        <dbReference type="ARBA" id="ARBA00023242"/>
    </source>
</evidence>
<evidence type="ECO:0000313" key="15">
    <source>
        <dbReference type="Proteomes" id="UP000054815"/>
    </source>
</evidence>
<dbReference type="Gene3D" id="1.10.1070.11">
    <property type="entry name" value="Phosphatidylinositol 3-/4-kinase, catalytic domain"/>
    <property type="match status" value="1"/>
</dbReference>
<dbReference type="Proteomes" id="UP000054815">
    <property type="component" value="Unassembled WGS sequence"/>
</dbReference>
<dbReference type="Pfam" id="PF02260">
    <property type="entry name" value="FATC"/>
    <property type="match status" value="1"/>
</dbReference>
<organism evidence="14 15">
    <name type="scientific">Trichinella pseudospiralis</name>
    <name type="common">Parasitic roundworm</name>
    <dbReference type="NCBI Taxonomy" id="6337"/>
    <lineage>
        <taxon>Eukaryota</taxon>
        <taxon>Metazoa</taxon>
        <taxon>Ecdysozoa</taxon>
        <taxon>Nematoda</taxon>
        <taxon>Enoplea</taxon>
        <taxon>Dorylaimia</taxon>
        <taxon>Trichinellida</taxon>
        <taxon>Trichinellidae</taxon>
        <taxon>Trichinella</taxon>
    </lineage>
</organism>